<reference evidence="7 8" key="1">
    <citation type="journal article" date="2024" name="Commun. Biol.">
        <title>Comparative genomic analysis of thermophilic fungi reveals convergent evolutionary adaptations and gene losses.</title>
        <authorList>
            <person name="Steindorff A.S."/>
            <person name="Aguilar-Pontes M.V."/>
            <person name="Robinson A.J."/>
            <person name="Andreopoulos B."/>
            <person name="LaButti K."/>
            <person name="Kuo A."/>
            <person name="Mondo S."/>
            <person name="Riley R."/>
            <person name="Otillar R."/>
            <person name="Haridas S."/>
            <person name="Lipzen A."/>
            <person name="Grimwood J."/>
            <person name="Schmutz J."/>
            <person name="Clum A."/>
            <person name="Reid I.D."/>
            <person name="Moisan M.C."/>
            <person name="Butler G."/>
            <person name="Nguyen T.T.M."/>
            <person name="Dewar K."/>
            <person name="Conant G."/>
            <person name="Drula E."/>
            <person name="Henrissat B."/>
            <person name="Hansel C."/>
            <person name="Singer S."/>
            <person name="Hutchinson M.I."/>
            <person name="de Vries R.P."/>
            <person name="Natvig D.O."/>
            <person name="Powell A.J."/>
            <person name="Tsang A."/>
            <person name="Grigoriev I.V."/>
        </authorList>
    </citation>
    <scope>NUCLEOTIDE SEQUENCE [LARGE SCALE GENOMIC DNA]</scope>
    <source>
        <strain evidence="7 8">CBS 620.91</strain>
    </source>
</reference>
<feature type="compositionally biased region" description="Basic and acidic residues" evidence="5">
    <location>
        <begin position="79"/>
        <end position="91"/>
    </location>
</feature>
<organism evidence="7 8">
    <name type="scientific">Humicola insolens</name>
    <name type="common">Soft-rot fungus</name>
    <dbReference type="NCBI Taxonomy" id="85995"/>
    <lineage>
        <taxon>Eukaryota</taxon>
        <taxon>Fungi</taxon>
        <taxon>Dikarya</taxon>
        <taxon>Ascomycota</taxon>
        <taxon>Pezizomycotina</taxon>
        <taxon>Sordariomycetes</taxon>
        <taxon>Sordariomycetidae</taxon>
        <taxon>Sordariales</taxon>
        <taxon>Chaetomiaceae</taxon>
        <taxon>Mycothermus</taxon>
    </lineage>
</organism>
<comment type="caution">
    <text evidence="7">The sequence shown here is derived from an EMBL/GenBank/DDBJ whole genome shotgun (WGS) entry which is preliminary data.</text>
</comment>
<evidence type="ECO:0000256" key="1">
    <source>
        <dbReference type="ARBA" id="ARBA00022679"/>
    </source>
</evidence>
<keyword evidence="2" id="KW-0547">Nucleotide-binding</keyword>
<dbReference type="InterPro" id="IPR011009">
    <property type="entry name" value="Kinase-like_dom_sf"/>
</dbReference>
<evidence type="ECO:0000256" key="3">
    <source>
        <dbReference type="ARBA" id="ARBA00022777"/>
    </source>
</evidence>
<accession>A0ABR3VKQ4</accession>
<keyword evidence="4" id="KW-0067">ATP-binding</keyword>
<keyword evidence="3" id="KW-0418">Kinase</keyword>
<feature type="region of interest" description="Disordered" evidence="5">
    <location>
        <begin position="74"/>
        <end position="100"/>
    </location>
</feature>
<dbReference type="PROSITE" id="PS50011">
    <property type="entry name" value="PROTEIN_KINASE_DOM"/>
    <property type="match status" value="1"/>
</dbReference>
<dbReference type="InterPro" id="IPR000719">
    <property type="entry name" value="Prot_kinase_dom"/>
</dbReference>
<keyword evidence="1" id="KW-0808">Transferase</keyword>
<name>A0ABR3VKQ4_HUMIN</name>
<keyword evidence="8" id="KW-1185">Reference proteome</keyword>
<evidence type="ECO:0000256" key="5">
    <source>
        <dbReference type="SAM" id="MobiDB-lite"/>
    </source>
</evidence>
<evidence type="ECO:0000259" key="6">
    <source>
        <dbReference type="PROSITE" id="PS50011"/>
    </source>
</evidence>
<dbReference type="EMBL" id="JAZGSY010000042">
    <property type="protein sequence ID" value="KAL1842468.1"/>
    <property type="molecule type" value="Genomic_DNA"/>
</dbReference>
<dbReference type="SUPFAM" id="SSF56112">
    <property type="entry name" value="Protein kinase-like (PK-like)"/>
    <property type="match status" value="1"/>
</dbReference>
<dbReference type="PANTHER" id="PTHR44329">
    <property type="entry name" value="SERINE/THREONINE-PROTEIN KINASE TNNI3K-RELATED"/>
    <property type="match status" value="1"/>
</dbReference>
<dbReference type="Proteomes" id="UP001583172">
    <property type="component" value="Unassembled WGS sequence"/>
</dbReference>
<evidence type="ECO:0000313" key="7">
    <source>
        <dbReference type="EMBL" id="KAL1842468.1"/>
    </source>
</evidence>
<dbReference type="Gene3D" id="1.10.510.10">
    <property type="entry name" value="Transferase(Phosphotransferase) domain 1"/>
    <property type="match status" value="1"/>
</dbReference>
<proteinExistence type="predicted"/>
<evidence type="ECO:0000313" key="8">
    <source>
        <dbReference type="Proteomes" id="UP001583172"/>
    </source>
</evidence>
<sequence>MRIDVGVPPVEVFPAELREKVKPERAFFSPFYPSPPDRSSEGQRVPVAELEVGRWLTMVLSRWERGFGLNHVSATGSSGRHDGRNCDEHDGGGSSSKAASSPTSLEQIWWTLPFGSTISVDVRWGMGREEVTLVPDHTIEQTMLSVEALKRLWADEPRTLQALERVKVVDWDCLRFVRQLHETITLVTVAEHSNTNNQHQANMLVFKSAPHDLIHTYNELKLLLSLPPHPNLIPGPLALVTKQSRFGSRRGICGFLLPYYPLGSLRDYLLREDYHTTTPMAQKLRWARQIIQSLAHINTSLPNAGFYPDLKPDNILLKQLGDEDDQQLDAVLIDLEQRGGWFAWTPPEVVYLEYLELLTRNAPLLPNAAKHLTVQDETLRDLRAYYHNHNPAWSPPPPPPTPSRTRYRNAKGGFSAPWLSLLKTRLEGGEAKDQLERAQVFMLGKLLWCIFEGQPLVRCGIDHEVLRDPEPEDLGHGLGRSDRPRAFPEFVHTPQEVRRLIRACTAGAPEWEGGGRRVGVVLRGGKLYAASRGGDEEAGAKGALDAARRYWQREVRKARAFVRASVLRRSGTQGDSVLANAGLREAFELLEQIRTRPLFEEVLAEQEGLESRLTG</sequence>
<evidence type="ECO:0000256" key="2">
    <source>
        <dbReference type="ARBA" id="ARBA00022741"/>
    </source>
</evidence>
<feature type="domain" description="Protein kinase" evidence="6">
    <location>
        <begin position="163"/>
        <end position="529"/>
    </location>
</feature>
<evidence type="ECO:0000256" key="4">
    <source>
        <dbReference type="ARBA" id="ARBA00022840"/>
    </source>
</evidence>
<dbReference type="InterPro" id="IPR051681">
    <property type="entry name" value="Ser/Thr_Kinases-Pseudokinases"/>
</dbReference>
<dbReference type="PANTHER" id="PTHR44329:SF288">
    <property type="entry name" value="MITOGEN-ACTIVATED PROTEIN KINASE KINASE KINASE 20"/>
    <property type="match status" value="1"/>
</dbReference>
<protein>
    <recommendedName>
        <fullName evidence="6">Protein kinase domain-containing protein</fullName>
    </recommendedName>
</protein>
<gene>
    <name evidence="7" type="ORF">VTJ49DRAFT_5205</name>
</gene>
<dbReference type="SMART" id="SM00220">
    <property type="entry name" value="S_TKc"/>
    <property type="match status" value="1"/>
</dbReference>